<name>A0ACC6FU34_9HELI</name>
<accession>A0ACC6FU34</accession>
<comment type="caution">
    <text evidence="1">The sequence shown here is derived from an EMBL/GenBank/DDBJ whole genome shotgun (WGS) entry which is preliminary data.</text>
</comment>
<evidence type="ECO:0000313" key="2">
    <source>
        <dbReference type="Proteomes" id="UP001173802"/>
    </source>
</evidence>
<protein>
    <submittedName>
        <fullName evidence="1">MBOAT family protein</fullName>
    </submittedName>
</protein>
<evidence type="ECO:0000313" key="1">
    <source>
        <dbReference type="EMBL" id="MDL0082655.1"/>
    </source>
</evidence>
<dbReference type="Proteomes" id="UP001173802">
    <property type="component" value="Unassembled WGS sequence"/>
</dbReference>
<organism evidence="1 2">
    <name type="scientific">Helicobacter zhangjianzhongii</name>
    <dbReference type="NCBI Taxonomy" id="2974574"/>
    <lineage>
        <taxon>Bacteria</taxon>
        <taxon>Pseudomonadati</taxon>
        <taxon>Campylobacterota</taxon>
        <taxon>Epsilonproteobacteria</taxon>
        <taxon>Campylobacterales</taxon>
        <taxon>Helicobacteraceae</taxon>
        <taxon>Helicobacter</taxon>
    </lineage>
</organism>
<proteinExistence type="predicted"/>
<sequence length="117" mass="12840">AYILLCWLLTFNCVNIAWVFFRAENVQGAINLLKGMFGGEVVWLRLTDSGTVSTNSIEVWGWIFLAFILALACKNSIALSTHISRVGVIFAGVGCAICLLKIIGDRGASSPFLYFNF</sequence>
<gene>
    <name evidence="1" type="ORF">NYG90_08245</name>
</gene>
<dbReference type="EMBL" id="JANURN010000008">
    <property type="protein sequence ID" value="MDL0082655.1"/>
    <property type="molecule type" value="Genomic_DNA"/>
</dbReference>
<keyword evidence="2" id="KW-1185">Reference proteome</keyword>
<feature type="non-terminal residue" evidence="1">
    <location>
        <position position="1"/>
    </location>
</feature>
<reference evidence="1 2" key="1">
    <citation type="journal article" date="2023" name="Microorganisms">
        <title>Isolation and Genomic Characteristics of Cat-Borne Campylobacter felis sp. nov. and Sheep-Borne Campylobacter ovis sp. nov.</title>
        <authorList>
            <person name="Wang H."/>
            <person name="Li Y."/>
            <person name="Gu Y."/>
            <person name="Zhou G."/>
            <person name="Chen X."/>
            <person name="Zhang X."/>
            <person name="Shao Z."/>
            <person name="Zhang J."/>
            <person name="Zhang M."/>
        </authorList>
    </citation>
    <scope>NUCLEOTIDE SEQUENCE [LARGE SCALE GENOMIC DNA]</scope>
    <source>
        <strain evidence="1 2">XJK30-2</strain>
    </source>
</reference>